<proteinExistence type="predicted"/>
<sequence>MQTPTVIPSEDYFKSLNIPPIRFDFNEDQLRIHVICAMLCCPRQMDDGGNISGESVDRNFREISGGCLDSNIIACAVTKDDAVEAEEFAKNPVPWQVIQKRYQNMVTKAGSRDEDLMDKYRRYGLDFTDPVLNSEVVKKLTGQKKITKGLNQAVFYGIHCDNSSSLLMVGINENARPYSEEELIRAAKVCEASTSIPAFLSDVTSLYQNTSRSPLFNVMSGGRKLNKRKKWEENNSRKAYRSDINESPHIALFSSEDDCDSESGSEEPRNEIGVYTTDEENDLVVACLPLYPELSFCNRRHQQSGAIHVVVARRRRAKQCGEPLPPIPKLALKPTTFTWLDFCNRRHEQSGAIYVVVARRHRAKQCGEPLPPIPKLALKPTTFTWLDFCNRRHEQSGAIYVVVARRRRAKQCGEPLPPIPKLALKPTTFTRLEFVASETKGAHSAPLEASFENKHSLKNGDHRRFNPNKLVQIPPPGNQS</sequence>
<evidence type="ECO:0000313" key="2">
    <source>
        <dbReference type="Proteomes" id="UP000035642"/>
    </source>
</evidence>
<protein>
    <submittedName>
        <fullName evidence="3">BRCT domain-containing protein</fullName>
    </submittedName>
</protein>
<feature type="region of interest" description="Disordered" evidence="1">
    <location>
        <begin position="445"/>
        <end position="480"/>
    </location>
</feature>
<feature type="compositionally biased region" description="Basic and acidic residues" evidence="1">
    <location>
        <begin position="451"/>
        <end position="464"/>
    </location>
</feature>
<name>A0A158P6N0_ANGCA</name>
<keyword evidence="2" id="KW-1185">Reference proteome</keyword>
<dbReference type="WBParaSite" id="ACAC_0000129101-mRNA-1">
    <property type="protein sequence ID" value="ACAC_0000129101-mRNA-1"/>
    <property type="gene ID" value="ACAC_0000129101"/>
</dbReference>
<evidence type="ECO:0000256" key="1">
    <source>
        <dbReference type="SAM" id="MobiDB-lite"/>
    </source>
</evidence>
<organism evidence="2 3">
    <name type="scientific">Angiostrongylus cantonensis</name>
    <name type="common">Rat lungworm</name>
    <dbReference type="NCBI Taxonomy" id="6313"/>
    <lineage>
        <taxon>Eukaryota</taxon>
        <taxon>Metazoa</taxon>
        <taxon>Ecdysozoa</taxon>
        <taxon>Nematoda</taxon>
        <taxon>Chromadorea</taxon>
        <taxon>Rhabditida</taxon>
        <taxon>Rhabditina</taxon>
        <taxon>Rhabditomorpha</taxon>
        <taxon>Strongyloidea</taxon>
        <taxon>Metastrongylidae</taxon>
        <taxon>Angiostrongylus</taxon>
    </lineage>
</organism>
<dbReference type="Proteomes" id="UP000035642">
    <property type="component" value="Unassembled WGS sequence"/>
</dbReference>
<reference evidence="3" key="2">
    <citation type="submission" date="2016-04" db="UniProtKB">
        <authorList>
            <consortium name="WormBaseParasite"/>
        </authorList>
    </citation>
    <scope>IDENTIFICATION</scope>
</reference>
<evidence type="ECO:0000313" key="3">
    <source>
        <dbReference type="WBParaSite" id="ACAC_0000129101-mRNA-1"/>
    </source>
</evidence>
<reference evidence="2" key="1">
    <citation type="submission" date="2012-09" db="EMBL/GenBank/DDBJ databases">
        <authorList>
            <person name="Martin A.A."/>
        </authorList>
    </citation>
    <scope>NUCLEOTIDE SEQUENCE</scope>
</reference>
<accession>A0A158P6N0</accession>
<dbReference type="AlphaFoldDB" id="A0A158P6N0"/>